<dbReference type="GeneID" id="121227567"/>
<keyword evidence="7" id="KW-1185">Reference proteome</keyword>
<feature type="domain" description="BZIP" evidence="6">
    <location>
        <begin position="80"/>
        <end position="143"/>
    </location>
</feature>
<dbReference type="PROSITE" id="PS00036">
    <property type="entry name" value="BZIP_BASIC"/>
    <property type="match status" value="1"/>
</dbReference>
<accession>A0ABM3BHF0</accession>
<name>A0ABM3BHF0_GOSHI</name>
<keyword evidence="3" id="KW-0804">Transcription</keyword>
<dbReference type="PANTHER" id="PTHR46391">
    <property type="entry name" value="BASIC LEUCINE ZIPPER 34"/>
    <property type="match status" value="1"/>
</dbReference>
<dbReference type="Proteomes" id="UP000818029">
    <property type="component" value="Unplaced"/>
</dbReference>
<gene>
    <name evidence="8" type="primary">LOC121227567</name>
</gene>
<feature type="region of interest" description="Disordered" evidence="5">
    <location>
        <begin position="170"/>
        <end position="200"/>
    </location>
</feature>
<evidence type="ECO:0000313" key="8">
    <source>
        <dbReference type="RefSeq" id="XP_040966486.1"/>
    </source>
</evidence>
<dbReference type="Gene3D" id="3.30.160.60">
    <property type="entry name" value="Classic Zinc Finger"/>
    <property type="match status" value="1"/>
</dbReference>
<dbReference type="CDD" id="cd14703">
    <property type="entry name" value="bZIP_plant_RF2"/>
    <property type="match status" value="1"/>
</dbReference>
<evidence type="ECO:0000313" key="7">
    <source>
        <dbReference type="Proteomes" id="UP000818029"/>
    </source>
</evidence>
<dbReference type="SMART" id="SM00338">
    <property type="entry name" value="BRLZ"/>
    <property type="match status" value="1"/>
</dbReference>
<evidence type="ECO:0000256" key="1">
    <source>
        <dbReference type="ARBA" id="ARBA00004123"/>
    </source>
</evidence>
<evidence type="ECO:0000256" key="4">
    <source>
        <dbReference type="ARBA" id="ARBA00023242"/>
    </source>
</evidence>
<evidence type="ECO:0000256" key="3">
    <source>
        <dbReference type="ARBA" id="ARBA00023163"/>
    </source>
</evidence>
<dbReference type="InterPro" id="IPR046347">
    <property type="entry name" value="bZIP_sf"/>
</dbReference>
<dbReference type="InterPro" id="IPR004827">
    <property type="entry name" value="bZIP"/>
</dbReference>
<organism evidence="7 8">
    <name type="scientific">Gossypium hirsutum</name>
    <name type="common">Upland cotton</name>
    <name type="synonym">Gossypium mexicanum</name>
    <dbReference type="NCBI Taxonomy" id="3635"/>
    <lineage>
        <taxon>Eukaryota</taxon>
        <taxon>Viridiplantae</taxon>
        <taxon>Streptophyta</taxon>
        <taxon>Embryophyta</taxon>
        <taxon>Tracheophyta</taxon>
        <taxon>Spermatophyta</taxon>
        <taxon>Magnoliopsida</taxon>
        <taxon>eudicotyledons</taxon>
        <taxon>Gunneridae</taxon>
        <taxon>Pentapetalae</taxon>
        <taxon>rosids</taxon>
        <taxon>malvids</taxon>
        <taxon>Malvales</taxon>
        <taxon>Malvaceae</taxon>
        <taxon>Malvoideae</taxon>
        <taxon>Gossypium</taxon>
    </lineage>
</organism>
<dbReference type="PROSITE" id="PS50217">
    <property type="entry name" value="BZIP"/>
    <property type="match status" value="1"/>
</dbReference>
<dbReference type="InterPro" id="IPR052483">
    <property type="entry name" value="bZIP_transcription_regulators"/>
</dbReference>
<dbReference type="PANTHER" id="PTHR46391:SF35">
    <property type="entry name" value="BASIC LEUCINE ZIPPER 34-LIKE ISOFORM X1"/>
    <property type="match status" value="1"/>
</dbReference>
<keyword evidence="2" id="KW-0805">Transcription regulation</keyword>
<comment type="subcellular location">
    <subcellularLocation>
        <location evidence="1">Nucleus</location>
    </subcellularLocation>
</comment>
<sequence length="200" mass="22859">VDSNLLAFESMNGKNKMIEQQKPAAGSGSLKLSLSMAKIFHRCQCHSSRWGCSSSAGAISVQLRPVSSRFVGSTPAKNMDPKKLKRVISNRLSAQRSRIRKIQRLCDMEKKVQSLETLVAVLSSKVQREKDKQFLLRIEQQELRERIEAFANRETMVDARIEKRRAEIESLRQPQFTSQQQQMQVQTRHANSNQGRKEFG</sequence>
<proteinExistence type="predicted"/>
<evidence type="ECO:0000256" key="2">
    <source>
        <dbReference type="ARBA" id="ARBA00023015"/>
    </source>
</evidence>
<evidence type="ECO:0000259" key="6">
    <source>
        <dbReference type="PROSITE" id="PS50217"/>
    </source>
</evidence>
<dbReference type="InterPro" id="IPR044759">
    <property type="entry name" value="bZIP_RF2"/>
</dbReference>
<feature type="compositionally biased region" description="Low complexity" evidence="5">
    <location>
        <begin position="173"/>
        <end position="186"/>
    </location>
</feature>
<evidence type="ECO:0000256" key="5">
    <source>
        <dbReference type="SAM" id="MobiDB-lite"/>
    </source>
</evidence>
<dbReference type="SUPFAM" id="SSF57959">
    <property type="entry name" value="Leucine zipper domain"/>
    <property type="match status" value="1"/>
</dbReference>
<dbReference type="RefSeq" id="XP_040966486.1">
    <property type="nucleotide sequence ID" value="XM_041110552.1"/>
</dbReference>
<feature type="non-terminal residue" evidence="8">
    <location>
        <position position="1"/>
    </location>
</feature>
<keyword evidence="4" id="KW-0539">Nucleus</keyword>
<reference evidence="8" key="1">
    <citation type="submission" date="2025-08" db="UniProtKB">
        <authorList>
            <consortium name="RefSeq"/>
        </authorList>
    </citation>
    <scope>IDENTIFICATION</scope>
</reference>
<dbReference type="Pfam" id="PF07716">
    <property type="entry name" value="bZIP_2"/>
    <property type="match status" value="1"/>
</dbReference>
<protein>
    <submittedName>
        <fullName evidence="8">Basic leucine zipper 61-like</fullName>
    </submittedName>
</protein>